<evidence type="ECO:0000256" key="5">
    <source>
        <dbReference type="RuleBase" id="RU364054"/>
    </source>
</evidence>
<evidence type="ECO:0000313" key="7">
    <source>
        <dbReference type="EMBL" id="KDQ17664.1"/>
    </source>
</evidence>
<dbReference type="AlphaFoldDB" id="A0A067MQ14"/>
<dbReference type="SUPFAM" id="SSF51730">
    <property type="entry name" value="FAD-linked oxidoreductase"/>
    <property type="match status" value="1"/>
</dbReference>
<dbReference type="Gene3D" id="3.20.20.220">
    <property type="match status" value="1"/>
</dbReference>
<reference evidence="8" key="1">
    <citation type="journal article" date="2014" name="Proc. Natl. Acad. Sci. U.S.A.">
        <title>Extensive sampling of basidiomycete genomes demonstrates inadequacy of the white-rot/brown-rot paradigm for wood decay fungi.</title>
        <authorList>
            <person name="Riley R."/>
            <person name="Salamov A.A."/>
            <person name="Brown D.W."/>
            <person name="Nagy L.G."/>
            <person name="Floudas D."/>
            <person name="Held B.W."/>
            <person name="Levasseur A."/>
            <person name="Lombard V."/>
            <person name="Morin E."/>
            <person name="Otillar R."/>
            <person name="Lindquist E.A."/>
            <person name="Sun H."/>
            <person name="LaButti K.M."/>
            <person name="Schmutz J."/>
            <person name="Jabbour D."/>
            <person name="Luo H."/>
            <person name="Baker S.E."/>
            <person name="Pisabarro A.G."/>
            <person name="Walton J.D."/>
            <person name="Blanchette R.A."/>
            <person name="Henrissat B."/>
            <person name="Martin F."/>
            <person name="Cullen D."/>
            <person name="Hibbett D.S."/>
            <person name="Grigoriev I.V."/>
        </authorList>
    </citation>
    <scope>NUCLEOTIDE SEQUENCE [LARGE SCALE GENOMIC DNA]</scope>
    <source>
        <strain evidence="8">FD-172 SS1</strain>
    </source>
</reference>
<dbReference type="STRING" id="930990.A0A067MQ14"/>
<evidence type="ECO:0000313" key="8">
    <source>
        <dbReference type="Proteomes" id="UP000027195"/>
    </source>
</evidence>
<dbReference type="GO" id="GO:0010133">
    <property type="term" value="P:L-proline catabolic process to L-glutamate"/>
    <property type="evidence" value="ECO:0007669"/>
    <property type="project" value="TreeGrafter"/>
</dbReference>
<dbReference type="EC" id="1.5.5.2" evidence="2 5"/>
<keyword evidence="3 5" id="KW-0560">Oxidoreductase</keyword>
<dbReference type="InParanoid" id="A0A067MQ14"/>
<name>A0A067MQ14_BOTB1</name>
<keyword evidence="5" id="KW-0285">Flavoprotein</keyword>
<feature type="domain" description="Proline dehydrogenase" evidence="6">
    <location>
        <begin position="238"/>
        <end position="534"/>
    </location>
</feature>
<dbReference type="InterPro" id="IPR029041">
    <property type="entry name" value="FAD-linked_oxidoreductase-like"/>
</dbReference>
<dbReference type="InterPro" id="IPR002872">
    <property type="entry name" value="Proline_DH_dom"/>
</dbReference>
<dbReference type="GO" id="GO:0005739">
    <property type="term" value="C:mitochondrion"/>
    <property type="evidence" value="ECO:0007669"/>
    <property type="project" value="TreeGrafter"/>
</dbReference>
<protein>
    <recommendedName>
        <fullName evidence="2 5">Proline dehydrogenase</fullName>
        <ecNumber evidence="2 5">1.5.5.2</ecNumber>
    </recommendedName>
</protein>
<dbReference type="EMBL" id="KL198023">
    <property type="protein sequence ID" value="KDQ17664.1"/>
    <property type="molecule type" value="Genomic_DNA"/>
</dbReference>
<dbReference type="Proteomes" id="UP000027195">
    <property type="component" value="Unassembled WGS sequence"/>
</dbReference>
<sequence length="558" mass="61022">MATRALARLPLARSYVPSSPAFHFSRRLYTTGPTLRPRFFRPTPIFFGTSLLAAVALVTYQDGDDEKKREIPRASMTSLVRSYVVYTMCSIPSLVDYSPTILSTLQAIPGIKQVTETVVRHTFFAQFVGGDSAAETVPLIEALRRQGKGVLLGYSVEVDEAAASGKPKSASGEPVGYKRNVLEMMRSVDVVGEFEDSVGAAGNMGRSGGVALKLTALLPSAESLKRFSTYLLETRPPLSAPVAYPGVPHSTDLAILTDSTRAKSSLLTAEDITTLKDLYEDLRQIAIKAKQRGVKLIIDAEHTHYQPAIDAFVLALTREFNVPSQSSTVQPLIYGTYQAYLRRTPKMLEQSLEEANRGGYALGVKLVRGAYHSFETARYASLPETEKKDSSPPVWESKDETDRCYNLCASRIISAIKDDITVSKQGKKAAGGAVSPRIGIIFATHNKDSCERVLEGLVREGLALREDSGKVKVGVEVAERVMFGQLLGMCDSLTEYIAGTVDSPSPFVFKYIPYGPLSEVLPYLSRRAIENKSVLGGRGGAADERRQAKEQIWQRLFG</sequence>
<evidence type="ECO:0000256" key="3">
    <source>
        <dbReference type="ARBA" id="ARBA00023002"/>
    </source>
</evidence>
<keyword evidence="5" id="KW-0274">FAD</keyword>
<comment type="cofactor">
    <cofactor evidence="5">
        <name>FAD</name>
        <dbReference type="ChEBI" id="CHEBI:57692"/>
    </cofactor>
</comment>
<comment type="catalytic activity">
    <reaction evidence="5">
        <text>L-proline + a quinone = (S)-1-pyrroline-5-carboxylate + a quinol + H(+)</text>
        <dbReference type="Rhea" id="RHEA:23784"/>
        <dbReference type="ChEBI" id="CHEBI:15378"/>
        <dbReference type="ChEBI" id="CHEBI:17388"/>
        <dbReference type="ChEBI" id="CHEBI:24646"/>
        <dbReference type="ChEBI" id="CHEBI:60039"/>
        <dbReference type="ChEBI" id="CHEBI:132124"/>
        <dbReference type="EC" id="1.5.5.2"/>
    </reaction>
</comment>
<keyword evidence="8" id="KW-1185">Reference proteome</keyword>
<organism evidence="7 8">
    <name type="scientific">Botryobasidium botryosum (strain FD-172 SS1)</name>
    <dbReference type="NCBI Taxonomy" id="930990"/>
    <lineage>
        <taxon>Eukaryota</taxon>
        <taxon>Fungi</taxon>
        <taxon>Dikarya</taxon>
        <taxon>Basidiomycota</taxon>
        <taxon>Agaricomycotina</taxon>
        <taxon>Agaricomycetes</taxon>
        <taxon>Cantharellales</taxon>
        <taxon>Botryobasidiaceae</taxon>
        <taxon>Botryobasidium</taxon>
    </lineage>
</organism>
<evidence type="ECO:0000256" key="1">
    <source>
        <dbReference type="ARBA" id="ARBA00005869"/>
    </source>
</evidence>
<dbReference type="PANTHER" id="PTHR13914">
    <property type="entry name" value="PROLINE OXIDASE"/>
    <property type="match status" value="1"/>
</dbReference>
<dbReference type="GO" id="GO:0004657">
    <property type="term" value="F:proline dehydrogenase activity"/>
    <property type="evidence" value="ECO:0007669"/>
    <property type="project" value="UniProtKB-EC"/>
</dbReference>
<dbReference type="GO" id="GO:0071949">
    <property type="term" value="F:FAD binding"/>
    <property type="evidence" value="ECO:0007669"/>
    <property type="project" value="TreeGrafter"/>
</dbReference>
<evidence type="ECO:0000256" key="4">
    <source>
        <dbReference type="ARBA" id="ARBA00023062"/>
    </source>
</evidence>
<evidence type="ECO:0000256" key="2">
    <source>
        <dbReference type="ARBA" id="ARBA00012695"/>
    </source>
</evidence>
<dbReference type="HOGENOM" id="CLU_018202_1_1_1"/>
<dbReference type="Pfam" id="PF01619">
    <property type="entry name" value="Pro_dh"/>
    <property type="match status" value="1"/>
</dbReference>
<comment type="function">
    <text evidence="5">Converts proline to delta-1-pyrroline-5-carboxylate.</text>
</comment>
<comment type="similarity">
    <text evidence="1 5">Belongs to the proline oxidase family.</text>
</comment>
<evidence type="ECO:0000259" key="6">
    <source>
        <dbReference type="Pfam" id="PF01619"/>
    </source>
</evidence>
<proteinExistence type="inferred from homology"/>
<gene>
    <name evidence="7" type="ORF">BOTBODRAFT_29830</name>
</gene>
<dbReference type="OrthoDB" id="5464at2759"/>
<keyword evidence="4 5" id="KW-0642">Proline metabolism</keyword>
<dbReference type="FunCoup" id="A0A067MQ14">
    <property type="interactions" value="300"/>
</dbReference>
<dbReference type="InterPro" id="IPR015659">
    <property type="entry name" value="Proline_oxidase"/>
</dbReference>
<accession>A0A067MQ14</accession>
<dbReference type="PANTHER" id="PTHR13914:SF0">
    <property type="entry name" value="PROLINE DEHYDROGENASE 1, MITOCHONDRIAL"/>
    <property type="match status" value="1"/>
</dbReference>